<dbReference type="EMBL" id="CM023485">
    <property type="protein sequence ID" value="KAH6930505.1"/>
    <property type="molecule type" value="Genomic_DNA"/>
</dbReference>
<dbReference type="Proteomes" id="UP000821845">
    <property type="component" value="Chromosome 5"/>
</dbReference>
<proteinExistence type="predicted"/>
<evidence type="ECO:0000313" key="1">
    <source>
        <dbReference type="EMBL" id="KAH6930505.1"/>
    </source>
</evidence>
<reference evidence="1" key="1">
    <citation type="submission" date="2020-05" db="EMBL/GenBank/DDBJ databases">
        <title>Large-scale comparative analyses of tick genomes elucidate their genetic diversity and vector capacities.</title>
        <authorList>
            <person name="Jia N."/>
            <person name="Wang J."/>
            <person name="Shi W."/>
            <person name="Du L."/>
            <person name="Sun Y."/>
            <person name="Zhan W."/>
            <person name="Jiang J."/>
            <person name="Wang Q."/>
            <person name="Zhang B."/>
            <person name="Ji P."/>
            <person name="Sakyi L.B."/>
            <person name="Cui X."/>
            <person name="Yuan T."/>
            <person name="Jiang B."/>
            <person name="Yang W."/>
            <person name="Lam T.T.-Y."/>
            <person name="Chang Q."/>
            <person name="Ding S."/>
            <person name="Wang X."/>
            <person name="Zhu J."/>
            <person name="Ruan X."/>
            <person name="Zhao L."/>
            <person name="Wei J."/>
            <person name="Que T."/>
            <person name="Du C."/>
            <person name="Cheng J."/>
            <person name="Dai P."/>
            <person name="Han X."/>
            <person name="Huang E."/>
            <person name="Gao Y."/>
            <person name="Liu J."/>
            <person name="Shao H."/>
            <person name="Ye R."/>
            <person name="Li L."/>
            <person name="Wei W."/>
            <person name="Wang X."/>
            <person name="Wang C."/>
            <person name="Yang T."/>
            <person name="Huo Q."/>
            <person name="Li W."/>
            <person name="Guo W."/>
            <person name="Chen H."/>
            <person name="Zhou L."/>
            <person name="Ni X."/>
            <person name="Tian J."/>
            <person name="Zhou Y."/>
            <person name="Sheng Y."/>
            <person name="Liu T."/>
            <person name="Pan Y."/>
            <person name="Xia L."/>
            <person name="Li J."/>
            <person name="Zhao F."/>
            <person name="Cao W."/>
        </authorList>
    </citation>
    <scope>NUCLEOTIDE SEQUENCE</scope>
    <source>
        <strain evidence="1">Hyas-2018</strain>
    </source>
</reference>
<protein>
    <submittedName>
        <fullName evidence="1">Uncharacterized protein</fullName>
    </submittedName>
</protein>
<name>A0ACB7S6Z6_HYAAI</name>
<comment type="caution">
    <text evidence="1">The sequence shown here is derived from an EMBL/GenBank/DDBJ whole genome shotgun (WGS) entry which is preliminary data.</text>
</comment>
<evidence type="ECO:0000313" key="2">
    <source>
        <dbReference type="Proteomes" id="UP000821845"/>
    </source>
</evidence>
<organism evidence="1 2">
    <name type="scientific">Hyalomma asiaticum</name>
    <name type="common">Tick</name>
    <dbReference type="NCBI Taxonomy" id="266040"/>
    <lineage>
        <taxon>Eukaryota</taxon>
        <taxon>Metazoa</taxon>
        <taxon>Ecdysozoa</taxon>
        <taxon>Arthropoda</taxon>
        <taxon>Chelicerata</taxon>
        <taxon>Arachnida</taxon>
        <taxon>Acari</taxon>
        <taxon>Parasitiformes</taxon>
        <taxon>Ixodida</taxon>
        <taxon>Ixodoidea</taxon>
        <taxon>Ixodidae</taxon>
        <taxon>Hyalomminae</taxon>
        <taxon>Hyalomma</taxon>
    </lineage>
</organism>
<gene>
    <name evidence="1" type="ORF">HPB50_014251</name>
</gene>
<accession>A0ACB7S6Z6</accession>
<sequence>MVADPEHELFEQSEHRLSEPPGIYVDNVTKVLGRRVVLSNVRLRVYEGEAVALLGPNGSGKTTLANIIAGFEAPSGGDVFLSQHSVRRTPRTARRRLGFLPQSCMLFQYMTVNENLHYFSKVTVLMAYCECLLLLLLPLF</sequence>
<keyword evidence="2" id="KW-1185">Reference proteome</keyword>